<evidence type="ECO:0000313" key="1">
    <source>
        <dbReference type="EMBL" id="VDK59820.1"/>
    </source>
</evidence>
<gene>
    <name evidence="1" type="ORF">CGOC_LOCUS4800</name>
</gene>
<name>A0A3P6RXQ7_CYLGO</name>
<evidence type="ECO:0000313" key="2">
    <source>
        <dbReference type="Proteomes" id="UP000271889"/>
    </source>
</evidence>
<accession>A0A3P6RXQ7</accession>
<reference evidence="1 2" key="1">
    <citation type="submission" date="2018-11" db="EMBL/GenBank/DDBJ databases">
        <authorList>
            <consortium name="Pathogen Informatics"/>
        </authorList>
    </citation>
    <scope>NUCLEOTIDE SEQUENCE [LARGE SCALE GENOMIC DNA]</scope>
</reference>
<keyword evidence="2" id="KW-1185">Reference proteome</keyword>
<dbReference type="EMBL" id="UYRV01013753">
    <property type="protein sequence ID" value="VDK59820.1"/>
    <property type="molecule type" value="Genomic_DNA"/>
</dbReference>
<dbReference type="Proteomes" id="UP000271889">
    <property type="component" value="Unassembled WGS sequence"/>
</dbReference>
<dbReference type="AlphaFoldDB" id="A0A3P6RXQ7"/>
<sequence>MMEKQSPEMLVENRYDDKINEALTFALRRKVVFAQLQPTFTFPKKSEPRTGRERMATTSIWGRNDKCEGGERSSYMDENVFRSCK</sequence>
<proteinExistence type="predicted"/>
<organism evidence="1 2">
    <name type="scientific">Cylicostephanus goldi</name>
    <name type="common">Nematode worm</name>
    <dbReference type="NCBI Taxonomy" id="71465"/>
    <lineage>
        <taxon>Eukaryota</taxon>
        <taxon>Metazoa</taxon>
        <taxon>Ecdysozoa</taxon>
        <taxon>Nematoda</taxon>
        <taxon>Chromadorea</taxon>
        <taxon>Rhabditida</taxon>
        <taxon>Rhabditina</taxon>
        <taxon>Rhabditomorpha</taxon>
        <taxon>Strongyloidea</taxon>
        <taxon>Strongylidae</taxon>
        <taxon>Cylicostephanus</taxon>
    </lineage>
</organism>
<protein>
    <submittedName>
        <fullName evidence="1">Uncharacterized protein</fullName>
    </submittedName>
</protein>